<dbReference type="EMBL" id="VJZC01000731">
    <property type="protein sequence ID" value="MPY64174.1"/>
    <property type="molecule type" value="Genomic_DNA"/>
</dbReference>
<evidence type="ECO:0000313" key="2">
    <source>
        <dbReference type="Proteomes" id="UP000400924"/>
    </source>
</evidence>
<dbReference type="RefSeq" id="WP_152777490.1">
    <property type="nucleotide sequence ID" value="NZ_VJZC01000731.1"/>
</dbReference>
<evidence type="ECO:0000313" key="1">
    <source>
        <dbReference type="EMBL" id="MPY64174.1"/>
    </source>
</evidence>
<dbReference type="Proteomes" id="UP000400924">
    <property type="component" value="Unassembled WGS sequence"/>
</dbReference>
<accession>A0A5N8XXS4</accession>
<comment type="caution">
    <text evidence="1">The sequence shown here is derived from an EMBL/GenBank/DDBJ whole genome shotgun (WGS) entry which is preliminary data.</text>
</comment>
<reference evidence="1 2" key="1">
    <citation type="submission" date="2019-07" db="EMBL/GenBank/DDBJ databases">
        <title>New species of Amycolatopsis and Streptomyces.</title>
        <authorList>
            <person name="Duangmal K."/>
            <person name="Teo W.F.A."/>
            <person name="Lipun K."/>
        </authorList>
    </citation>
    <scope>NUCLEOTIDE SEQUENCE [LARGE SCALE GENOMIC DNA]</scope>
    <source>
        <strain evidence="1 2">NBRC 106415</strain>
    </source>
</reference>
<gene>
    <name evidence="1" type="ORF">FNH08_45585</name>
</gene>
<sequence>MTSPLAGGSQESAPMQRWENEGLARLQAALVRGMLRLTAAPLGDSPVVRGVLPVPDGRGVGRVAVWDGHDIATSVAYDLPLVDRHGDNIPAVALTAALRQAVRQTSDTPWTAAGAGHDRDGHGIPVVAAEEAEQILQDGPEFDLTDALHAAAVGIAPSGGHDTAGNLCLLGFLLLDQHSARLYMIGEGLSDVVGLDVSLRDEEGGVSVGITGLAAALPSLIADDQLRYNPSGSVDPYCSEVFDLTHW</sequence>
<dbReference type="AlphaFoldDB" id="A0A5N8XXS4"/>
<protein>
    <submittedName>
        <fullName evidence="1">Uncharacterized protein</fullName>
    </submittedName>
</protein>
<proteinExistence type="predicted"/>
<dbReference type="OrthoDB" id="4266894at2"/>
<organism evidence="1 2">
    <name type="scientific">Streptomyces spongiae</name>
    <dbReference type="NCBI Taxonomy" id="565072"/>
    <lineage>
        <taxon>Bacteria</taxon>
        <taxon>Bacillati</taxon>
        <taxon>Actinomycetota</taxon>
        <taxon>Actinomycetes</taxon>
        <taxon>Kitasatosporales</taxon>
        <taxon>Streptomycetaceae</taxon>
        <taxon>Streptomyces</taxon>
    </lineage>
</organism>
<keyword evidence="2" id="KW-1185">Reference proteome</keyword>
<name>A0A5N8XXS4_9ACTN</name>